<dbReference type="GO" id="GO:0004867">
    <property type="term" value="F:serine-type endopeptidase inhibitor activity"/>
    <property type="evidence" value="ECO:0007669"/>
    <property type="project" value="InterPro"/>
</dbReference>
<proteinExistence type="predicted"/>
<feature type="domain" description="BPTI/Kunitz inhibitor" evidence="3">
    <location>
        <begin position="47"/>
        <end position="101"/>
    </location>
</feature>
<reference evidence="5" key="1">
    <citation type="submission" date="2022-01" db="EMBL/GenBank/DDBJ databases">
        <authorList>
            <person name="King R."/>
        </authorList>
    </citation>
    <scope>NUCLEOTIDE SEQUENCE</scope>
</reference>
<sequence length="758" mass="89256">MKTTVLFFYFCIIASSEVFGEEDLPEIKIIYEDPTAIAVRPFRKEDCGLGVQQQNGLSICRARIPVYKWSNGDKKCIRAFYGGCHATKNNFLREEDCVKIATPVCSMKWYVPYRTRVPSRQPLPKIHTRIKRESTKKIIDTRRLKQDNTYVETKFKINESLRKVKEDNAETLTIDQKWGKIQHALVSVGKETLKPLKEKTKPWMTVEILELMEERRKHKAKDLDKYKEIKRNIRKKIREAKERWLSDRCKEIEDLDKKYDSFNLHKKIKKMTGSRKRTKTNILKNDKGDIITDMKERLCHWTNYIQQLFNDEREELSLEITEDTGPPILREEVIYAIKNTKEGKATGPDEVPIELLKLIDEDVIDVMVELFNLIYQTATIPRQWLQSTFVAIPKKPSSTTCSDHRTISLMSHTLKTFLKIIHSRIVKTLEYEISDTQFGFRNGMSTRDALFGLNVLAQRCMDMNQDMYLCFVHFEKAFDKVQHKKLVDILKSKNIDSRDLKIISNLYWNQTAKVRVDSQYTENIKIQRGVRQGCVLSPLLFNVYSEAVFQEALSDSIEGISINGEVLNNLRFADDTVIITDNNNDLQNLMQRLNERCHEYGLKINLKKTKCMIMTKSAHANIQLTIEDTAIENVNNSKYLGTWITSDVDQTKEIKTRIEIARTSFIKLKKFLCCRDIRLELRLRMLRCYVFSTLLYGLEAWTLKQVHLNKLAAFEFWCYRRILRISWIQRMSNMEVTRRIENEAEIIFFFFKFHSYRR</sequence>
<keyword evidence="6" id="KW-1185">Reference proteome</keyword>
<dbReference type="InterPro" id="IPR000477">
    <property type="entry name" value="RT_dom"/>
</dbReference>
<dbReference type="Pfam" id="PF00078">
    <property type="entry name" value="RVT_1"/>
    <property type="match status" value="1"/>
</dbReference>
<dbReference type="Gene3D" id="3.30.70.270">
    <property type="match status" value="1"/>
</dbReference>
<keyword evidence="2" id="KW-0732">Signal</keyword>
<dbReference type="PANTHER" id="PTHR47027:SF8">
    <property type="entry name" value="RIBONUCLEASE H"/>
    <property type="match status" value="1"/>
</dbReference>
<evidence type="ECO:0008006" key="7">
    <source>
        <dbReference type="Google" id="ProtNLM"/>
    </source>
</evidence>
<dbReference type="PROSITE" id="PS50279">
    <property type="entry name" value="BPTI_KUNITZ_2"/>
    <property type="match status" value="1"/>
</dbReference>
<evidence type="ECO:0000259" key="4">
    <source>
        <dbReference type="PROSITE" id="PS50878"/>
    </source>
</evidence>
<feature type="signal peptide" evidence="2">
    <location>
        <begin position="1"/>
        <end position="20"/>
    </location>
</feature>
<dbReference type="OrthoDB" id="6769313at2759"/>
<evidence type="ECO:0000313" key="6">
    <source>
        <dbReference type="Proteomes" id="UP001153709"/>
    </source>
</evidence>
<feature type="coiled-coil region" evidence="1">
    <location>
        <begin position="209"/>
        <end position="243"/>
    </location>
</feature>
<feature type="domain" description="Reverse transcriptase" evidence="4">
    <location>
        <begin position="373"/>
        <end position="644"/>
    </location>
</feature>
<evidence type="ECO:0000259" key="3">
    <source>
        <dbReference type="PROSITE" id="PS50279"/>
    </source>
</evidence>
<dbReference type="SUPFAM" id="SSF56672">
    <property type="entry name" value="DNA/RNA polymerases"/>
    <property type="match status" value="1"/>
</dbReference>
<accession>A0A9N9XLB0</accession>
<dbReference type="InterPro" id="IPR043502">
    <property type="entry name" value="DNA/RNA_pol_sf"/>
</dbReference>
<dbReference type="AlphaFoldDB" id="A0A9N9XLB0"/>
<dbReference type="SUPFAM" id="SSF57362">
    <property type="entry name" value="BPTI-like"/>
    <property type="match status" value="1"/>
</dbReference>
<dbReference type="EMBL" id="OU898284">
    <property type="protein sequence ID" value="CAG9841161.1"/>
    <property type="molecule type" value="Genomic_DNA"/>
</dbReference>
<evidence type="ECO:0000256" key="1">
    <source>
        <dbReference type="SAM" id="Coils"/>
    </source>
</evidence>
<organism evidence="5 6">
    <name type="scientific">Diabrotica balteata</name>
    <name type="common">Banded cucumber beetle</name>
    <dbReference type="NCBI Taxonomy" id="107213"/>
    <lineage>
        <taxon>Eukaryota</taxon>
        <taxon>Metazoa</taxon>
        <taxon>Ecdysozoa</taxon>
        <taxon>Arthropoda</taxon>
        <taxon>Hexapoda</taxon>
        <taxon>Insecta</taxon>
        <taxon>Pterygota</taxon>
        <taxon>Neoptera</taxon>
        <taxon>Endopterygota</taxon>
        <taxon>Coleoptera</taxon>
        <taxon>Polyphaga</taxon>
        <taxon>Cucujiformia</taxon>
        <taxon>Chrysomeloidea</taxon>
        <taxon>Chrysomelidae</taxon>
        <taxon>Galerucinae</taxon>
        <taxon>Diabroticina</taxon>
        <taxon>Diabroticites</taxon>
        <taxon>Diabrotica</taxon>
    </lineage>
</organism>
<keyword evidence="1" id="KW-0175">Coiled coil</keyword>
<dbReference type="PANTHER" id="PTHR47027">
    <property type="entry name" value="REVERSE TRANSCRIPTASE DOMAIN-CONTAINING PROTEIN"/>
    <property type="match status" value="1"/>
</dbReference>
<dbReference type="Proteomes" id="UP001153709">
    <property type="component" value="Chromosome 9"/>
</dbReference>
<feature type="chain" id="PRO_5040307470" description="Reverse transcriptase domain-containing protein" evidence="2">
    <location>
        <begin position="21"/>
        <end position="758"/>
    </location>
</feature>
<dbReference type="PROSITE" id="PS50878">
    <property type="entry name" value="RT_POL"/>
    <property type="match status" value="1"/>
</dbReference>
<protein>
    <recommendedName>
        <fullName evidence="7">Reverse transcriptase domain-containing protein</fullName>
    </recommendedName>
</protein>
<dbReference type="InterPro" id="IPR002223">
    <property type="entry name" value="Kunitz_BPTI"/>
</dbReference>
<dbReference type="InterPro" id="IPR036880">
    <property type="entry name" value="Kunitz_BPTI_sf"/>
</dbReference>
<dbReference type="GO" id="GO:0071897">
    <property type="term" value="P:DNA biosynthetic process"/>
    <property type="evidence" value="ECO:0007669"/>
    <property type="project" value="UniProtKB-ARBA"/>
</dbReference>
<gene>
    <name evidence="5" type="ORF">DIABBA_LOCUS13748</name>
</gene>
<evidence type="ECO:0000313" key="5">
    <source>
        <dbReference type="EMBL" id="CAG9841161.1"/>
    </source>
</evidence>
<evidence type="ECO:0000256" key="2">
    <source>
        <dbReference type="SAM" id="SignalP"/>
    </source>
</evidence>
<dbReference type="CDD" id="cd01650">
    <property type="entry name" value="RT_nLTR_like"/>
    <property type="match status" value="1"/>
</dbReference>
<dbReference type="SMART" id="SM00131">
    <property type="entry name" value="KU"/>
    <property type="match status" value="1"/>
</dbReference>
<dbReference type="Pfam" id="PF00014">
    <property type="entry name" value="Kunitz_BPTI"/>
    <property type="match status" value="1"/>
</dbReference>
<dbReference type="Gene3D" id="4.10.410.10">
    <property type="entry name" value="Pancreatic trypsin inhibitor Kunitz domain"/>
    <property type="match status" value="1"/>
</dbReference>
<dbReference type="InterPro" id="IPR043128">
    <property type="entry name" value="Rev_trsase/Diguanyl_cyclase"/>
</dbReference>
<name>A0A9N9XLB0_DIABA</name>